<evidence type="ECO:0000256" key="6">
    <source>
        <dbReference type="ARBA" id="ARBA00022837"/>
    </source>
</evidence>
<organism evidence="12 13">
    <name type="scientific">Falsiroseomonas selenitidurans</name>
    <dbReference type="NCBI Taxonomy" id="2716335"/>
    <lineage>
        <taxon>Bacteria</taxon>
        <taxon>Pseudomonadati</taxon>
        <taxon>Pseudomonadota</taxon>
        <taxon>Alphaproteobacteria</taxon>
        <taxon>Acetobacterales</taxon>
        <taxon>Roseomonadaceae</taxon>
        <taxon>Falsiroseomonas</taxon>
    </lineage>
</organism>
<reference evidence="12 13" key="1">
    <citation type="submission" date="2020-03" db="EMBL/GenBank/DDBJ databases">
        <title>Roseomonas selenitidurans sp. nov. isolated from urban soil.</title>
        <authorList>
            <person name="Liu H."/>
        </authorList>
    </citation>
    <scope>NUCLEOTIDE SEQUENCE [LARGE SCALE GENOMIC DNA]</scope>
    <source>
        <strain evidence="12 13">BU-1</strain>
    </source>
</reference>
<evidence type="ECO:0000256" key="7">
    <source>
        <dbReference type="ARBA" id="ARBA00023001"/>
    </source>
</evidence>
<dbReference type="InterPro" id="IPR008965">
    <property type="entry name" value="CBM2/CBM3_carb-bd_dom_sf"/>
</dbReference>
<dbReference type="Gene3D" id="2.60.40.290">
    <property type="match status" value="1"/>
</dbReference>
<evidence type="ECO:0000256" key="1">
    <source>
        <dbReference type="ARBA" id="ARBA00000966"/>
    </source>
</evidence>
<keyword evidence="5" id="KW-0378">Hydrolase</keyword>
<dbReference type="InterPro" id="IPR018087">
    <property type="entry name" value="Glyco_hydro_5_CS"/>
</dbReference>
<dbReference type="Gene3D" id="2.60.40.2030">
    <property type="match status" value="3"/>
</dbReference>
<dbReference type="PANTHER" id="PTHR35923:SF2">
    <property type="entry name" value="ENDOGLUCANASE"/>
    <property type="match status" value="1"/>
</dbReference>
<dbReference type="Pfam" id="PF00150">
    <property type="entry name" value="Cellulase"/>
    <property type="match status" value="1"/>
</dbReference>
<evidence type="ECO:0000313" key="13">
    <source>
        <dbReference type="Proteomes" id="UP000787635"/>
    </source>
</evidence>
<keyword evidence="13" id="KW-1185">Reference proteome</keyword>
<dbReference type="RefSeq" id="WP_168028824.1">
    <property type="nucleotide sequence ID" value="NZ_JAAVNE010000008.1"/>
</dbReference>
<keyword evidence="9" id="KW-0326">Glycosidase</keyword>
<dbReference type="SUPFAM" id="SSF49384">
    <property type="entry name" value="Carbohydrate-binding domain"/>
    <property type="match status" value="1"/>
</dbReference>
<dbReference type="PANTHER" id="PTHR35923">
    <property type="entry name" value="MAJOR EXTRACELLULAR ENDOGLUCANASE"/>
    <property type="match status" value="1"/>
</dbReference>
<dbReference type="InterPro" id="IPR001547">
    <property type="entry name" value="Glyco_hydro_5"/>
</dbReference>
<dbReference type="InterPro" id="IPR038081">
    <property type="entry name" value="CalX-like_sf"/>
</dbReference>
<evidence type="ECO:0000256" key="5">
    <source>
        <dbReference type="ARBA" id="ARBA00022801"/>
    </source>
</evidence>
<dbReference type="SUPFAM" id="SSF51445">
    <property type="entry name" value="(Trans)glycosidases"/>
    <property type="match status" value="1"/>
</dbReference>
<feature type="domain" description="CBM2" evidence="11">
    <location>
        <begin position="1"/>
        <end position="103"/>
    </location>
</feature>
<evidence type="ECO:0000313" key="12">
    <source>
        <dbReference type="EMBL" id="NKC30697.1"/>
    </source>
</evidence>
<sequence length="797" mass="83698">MAVQVGFARTSDWGLGFVGQVTLTPDTALNGWTLSFAAGFTIDNIWGAELVSQSGGITTLRNAGWNGVVAAGGTLGFGFTASPGGSVADPAGWTLGGQVVAPPAPPLVSVADTTAWEAAGVALFQVSLSQASATPVTIHYATDPGTARAGRDYATATGSLTFAPGETSRSIAIALLDDSLPEGSEAFSLRLTEARGATLGDGVAAAVIQDDDGPRLSVGDATVVERHGGQVNLVFTVTLSEAAAQNVVFRYATADGTARAGEDYLAASGSMTIAAGTTSRTVTVKVLGDRVTEADETLFLRLSDPVRGVLADAEGLGSIRNDDLPRLLIADSPAVTEGDAGAHRMVGALSTRGAQIIDATGTAVQIAAVNWFGLETTSFAPHGLHLRNWQEMMDQMAGLGFNAIRLPFSAEAIQKGGTPSGIDFNLNPDLAGLTPIQIIDRIVAYAGEIGLRIILDHHRSSAGNGPNGNGLWHEGEYTTARWVRMWEGLAERYAGNPTVIGAELHNEPHGANWKSWAHAAEIAGNAVLAKNPDWLVLVEGVGEHNGEHYWWGGNLIGARDRPVVLSAPDKLVYAPHDYPNSVYPQPFFYAADFPENLPAIFDRMWGYLAKEGIAPVLVSEMGSRLSDPRDVAWLDKLVAYLSGDTDANGVQDLAGPGLSYAWWSWNPNSGDTGGILADDWRTVLPAKIAALDPILPDPPGTLHRATFDVTLTAAPAEPVLVHWRTVPGSAGEADFVAAAGILIFEPGETRRSISIDLLADSVPEGTEWFKVELSTPVGATIADGNGIARITDDDWIV</sequence>
<dbReference type="SMART" id="SM00637">
    <property type="entry name" value="CBD_II"/>
    <property type="match status" value="1"/>
</dbReference>
<keyword evidence="4" id="KW-0677">Repeat</keyword>
<evidence type="ECO:0000256" key="10">
    <source>
        <dbReference type="ARBA" id="ARBA00023326"/>
    </source>
</evidence>
<gene>
    <name evidence="12" type="ORF">HEQ75_07470</name>
</gene>
<dbReference type="InterPro" id="IPR012291">
    <property type="entry name" value="CBM2_carb-bd_dom_sf"/>
</dbReference>
<dbReference type="PROSITE" id="PS00659">
    <property type="entry name" value="GLYCOSYL_HYDROL_F5"/>
    <property type="match status" value="1"/>
</dbReference>
<comment type="caution">
    <text evidence="12">The sequence shown here is derived from an EMBL/GenBank/DDBJ whole genome shotgun (WGS) entry which is preliminary data.</text>
</comment>
<dbReference type="InterPro" id="IPR017853">
    <property type="entry name" value="GH"/>
</dbReference>
<dbReference type="SMART" id="SM00237">
    <property type="entry name" value="Calx_beta"/>
    <property type="match status" value="3"/>
</dbReference>
<evidence type="ECO:0000259" key="11">
    <source>
        <dbReference type="PROSITE" id="PS51173"/>
    </source>
</evidence>
<accession>A0ABX1E5B3</accession>
<proteinExistence type="predicted"/>
<dbReference type="Gene3D" id="3.20.20.80">
    <property type="entry name" value="Glycosidases"/>
    <property type="match status" value="1"/>
</dbReference>
<keyword evidence="3" id="KW-0732">Signal</keyword>
<dbReference type="Proteomes" id="UP000787635">
    <property type="component" value="Unassembled WGS sequence"/>
</dbReference>
<dbReference type="EC" id="3.2.1.4" evidence="2"/>
<keyword evidence="10" id="KW-0624">Polysaccharide degradation</keyword>
<name>A0ABX1E5B3_9PROT</name>
<keyword evidence="7" id="KW-0136">Cellulose degradation</keyword>
<keyword evidence="6" id="KW-0106">Calcium</keyword>
<evidence type="ECO:0000256" key="9">
    <source>
        <dbReference type="ARBA" id="ARBA00023295"/>
    </source>
</evidence>
<dbReference type="EMBL" id="JAAVNE010000008">
    <property type="protein sequence ID" value="NKC30697.1"/>
    <property type="molecule type" value="Genomic_DNA"/>
</dbReference>
<dbReference type="PROSITE" id="PS51173">
    <property type="entry name" value="CBM2"/>
    <property type="match status" value="1"/>
</dbReference>
<dbReference type="SUPFAM" id="SSF141072">
    <property type="entry name" value="CalX-like"/>
    <property type="match status" value="3"/>
</dbReference>
<keyword evidence="8" id="KW-0119">Carbohydrate metabolism</keyword>
<evidence type="ECO:0000256" key="4">
    <source>
        <dbReference type="ARBA" id="ARBA00022737"/>
    </source>
</evidence>
<dbReference type="InterPro" id="IPR003644">
    <property type="entry name" value="Calx_beta"/>
</dbReference>
<evidence type="ECO:0000256" key="8">
    <source>
        <dbReference type="ARBA" id="ARBA00023277"/>
    </source>
</evidence>
<dbReference type="Pfam" id="PF00553">
    <property type="entry name" value="CBM_2"/>
    <property type="match status" value="1"/>
</dbReference>
<dbReference type="InterPro" id="IPR001919">
    <property type="entry name" value="CBD2"/>
</dbReference>
<evidence type="ECO:0000256" key="2">
    <source>
        <dbReference type="ARBA" id="ARBA00012601"/>
    </source>
</evidence>
<evidence type="ECO:0000256" key="3">
    <source>
        <dbReference type="ARBA" id="ARBA00022729"/>
    </source>
</evidence>
<comment type="catalytic activity">
    <reaction evidence="1">
        <text>Endohydrolysis of (1-&gt;4)-beta-D-glucosidic linkages in cellulose, lichenin and cereal beta-D-glucans.</text>
        <dbReference type="EC" id="3.2.1.4"/>
    </reaction>
</comment>
<dbReference type="Pfam" id="PF03160">
    <property type="entry name" value="Calx-beta"/>
    <property type="match status" value="2"/>
</dbReference>
<protein>
    <recommendedName>
        <fullName evidence="2">cellulase</fullName>
        <ecNumber evidence="2">3.2.1.4</ecNumber>
    </recommendedName>
</protein>